<evidence type="ECO:0000313" key="2">
    <source>
        <dbReference type="EMBL" id="GAI39930.1"/>
    </source>
</evidence>
<feature type="domain" description="2,4-diaminopentanoate dehydrogenase C-terminal" evidence="1">
    <location>
        <begin position="2"/>
        <end position="57"/>
    </location>
</feature>
<name>X1PLK1_9ZZZZ</name>
<comment type="caution">
    <text evidence="2">The sequence shown here is derived from an EMBL/GenBank/DDBJ whole genome shotgun (WGS) entry which is preliminary data.</text>
</comment>
<gene>
    <name evidence="2" type="ORF">S06H3_48168</name>
</gene>
<evidence type="ECO:0000259" key="1">
    <source>
        <dbReference type="Pfam" id="PF19328"/>
    </source>
</evidence>
<reference evidence="2" key="1">
    <citation type="journal article" date="2014" name="Front. Microbiol.">
        <title>High frequency of phylogenetically diverse reductive dehalogenase-homologous genes in deep subseafloor sedimentary metagenomes.</title>
        <authorList>
            <person name="Kawai M."/>
            <person name="Futagami T."/>
            <person name="Toyoda A."/>
            <person name="Takaki Y."/>
            <person name="Nishi S."/>
            <person name="Hori S."/>
            <person name="Arai W."/>
            <person name="Tsubouchi T."/>
            <person name="Morono Y."/>
            <person name="Uchiyama I."/>
            <person name="Ito T."/>
            <person name="Fujiyama A."/>
            <person name="Inagaki F."/>
            <person name="Takami H."/>
        </authorList>
    </citation>
    <scope>NUCLEOTIDE SEQUENCE</scope>
    <source>
        <strain evidence="2">Expedition CK06-06</strain>
    </source>
</reference>
<dbReference type="AlphaFoldDB" id="X1PLK1"/>
<proteinExistence type="predicted"/>
<feature type="non-terminal residue" evidence="2">
    <location>
        <position position="1"/>
    </location>
</feature>
<organism evidence="2">
    <name type="scientific">marine sediment metagenome</name>
    <dbReference type="NCBI Taxonomy" id="412755"/>
    <lineage>
        <taxon>unclassified sequences</taxon>
        <taxon>metagenomes</taxon>
        <taxon>ecological metagenomes</taxon>
    </lineage>
</organism>
<accession>X1PLK1</accession>
<sequence>YDAVYITGTPNMEVVIKGGTHGDIATAAMVVNATRRVVEAPPGLVTMKDMPLVICAAGQGS</sequence>
<protein>
    <recommendedName>
        <fullName evidence="1">2,4-diaminopentanoate dehydrogenase C-terminal domain-containing protein</fullName>
    </recommendedName>
</protein>
<dbReference type="InterPro" id="IPR045760">
    <property type="entry name" value="DAP_DH_C"/>
</dbReference>
<dbReference type="EMBL" id="BARV01030315">
    <property type="protein sequence ID" value="GAI39930.1"/>
    <property type="molecule type" value="Genomic_DNA"/>
</dbReference>
<dbReference type="Pfam" id="PF19328">
    <property type="entry name" value="DAP_DH_C"/>
    <property type="match status" value="1"/>
</dbReference>